<evidence type="ECO:0000256" key="3">
    <source>
        <dbReference type="ARBA" id="ARBA00023163"/>
    </source>
</evidence>
<evidence type="ECO:0000259" key="4">
    <source>
        <dbReference type="PROSITE" id="PS50042"/>
    </source>
</evidence>
<sequence>MIDAEILLRYNGFIREFNKSDVIVVQGEEAKYYHQIVEGKVKMSNLNDEGKEFIQGIFSDGESFGEPPLFIGINYPTSAIALTHSSIILIAKEDFFRLLKKEKECCYELLQFLCYRLYYKSIMAPKISCNDSEKRVLTLLGFVKNRQRGKGELRIELTRQQIADMTGLRVETVIRAIKELEKKHLLRIERGKLFI</sequence>
<dbReference type="PANTHER" id="PTHR24567:SF74">
    <property type="entry name" value="HTH-TYPE TRANSCRIPTIONAL REGULATOR ARCR"/>
    <property type="match status" value="1"/>
</dbReference>
<dbReference type="Pfam" id="PF13545">
    <property type="entry name" value="HTH_Crp_2"/>
    <property type="match status" value="1"/>
</dbReference>
<protein>
    <recommendedName>
        <fullName evidence="8">Cyclic nucleotide-binding domain-containing protein</fullName>
    </recommendedName>
</protein>
<keyword evidence="3" id="KW-0804">Transcription</keyword>
<keyword evidence="2" id="KW-0238">DNA-binding</keyword>
<dbReference type="SUPFAM" id="SSF46785">
    <property type="entry name" value="Winged helix' DNA-binding domain"/>
    <property type="match status" value="1"/>
</dbReference>
<dbReference type="GO" id="GO:0003677">
    <property type="term" value="F:DNA binding"/>
    <property type="evidence" value="ECO:0007669"/>
    <property type="project" value="UniProtKB-KW"/>
</dbReference>
<feature type="domain" description="Cyclic nucleotide-binding" evidence="4">
    <location>
        <begin position="1"/>
        <end position="99"/>
    </location>
</feature>
<dbReference type="CDD" id="cd00038">
    <property type="entry name" value="CAP_ED"/>
    <property type="match status" value="1"/>
</dbReference>
<dbReference type="SUPFAM" id="SSF51206">
    <property type="entry name" value="cAMP-binding domain-like"/>
    <property type="match status" value="1"/>
</dbReference>
<dbReference type="SMART" id="SM00419">
    <property type="entry name" value="HTH_CRP"/>
    <property type="match status" value="1"/>
</dbReference>
<evidence type="ECO:0000256" key="1">
    <source>
        <dbReference type="ARBA" id="ARBA00023015"/>
    </source>
</evidence>
<dbReference type="Proteomes" id="UP000004834">
    <property type="component" value="Unassembled WGS sequence"/>
</dbReference>
<organism evidence="6 7">
    <name type="scientific">Myroides odoratimimus CIP 101113</name>
    <dbReference type="NCBI Taxonomy" id="883154"/>
    <lineage>
        <taxon>Bacteria</taxon>
        <taxon>Pseudomonadati</taxon>
        <taxon>Bacteroidota</taxon>
        <taxon>Flavobacteriia</taxon>
        <taxon>Flavobacteriales</taxon>
        <taxon>Flavobacteriaceae</taxon>
        <taxon>Myroides</taxon>
    </lineage>
</organism>
<evidence type="ECO:0000259" key="5">
    <source>
        <dbReference type="PROSITE" id="PS51063"/>
    </source>
</evidence>
<feature type="domain" description="HTH crp-type" evidence="5">
    <location>
        <begin position="130"/>
        <end position="195"/>
    </location>
</feature>
<accession>A0AAV3F325</accession>
<dbReference type="InterPro" id="IPR012318">
    <property type="entry name" value="HTH_CRP"/>
</dbReference>
<evidence type="ECO:0000313" key="6">
    <source>
        <dbReference type="EMBL" id="EHO10963.1"/>
    </source>
</evidence>
<dbReference type="InterPro" id="IPR014710">
    <property type="entry name" value="RmlC-like_jellyroll"/>
</dbReference>
<dbReference type="PANTHER" id="PTHR24567">
    <property type="entry name" value="CRP FAMILY TRANSCRIPTIONAL REGULATORY PROTEIN"/>
    <property type="match status" value="1"/>
</dbReference>
<dbReference type="PROSITE" id="PS50042">
    <property type="entry name" value="CNMP_BINDING_3"/>
    <property type="match status" value="1"/>
</dbReference>
<dbReference type="AlphaFoldDB" id="A0AAV3F325"/>
<dbReference type="RefSeq" id="WP_006263791.1">
    <property type="nucleotide sequence ID" value="NZ_JH590837.1"/>
</dbReference>
<dbReference type="InterPro" id="IPR036390">
    <property type="entry name" value="WH_DNA-bd_sf"/>
</dbReference>
<dbReference type="Pfam" id="PF00027">
    <property type="entry name" value="cNMP_binding"/>
    <property type="match status" value="1"/>
</dbReference>
<name>A0AAV3F325_9FLAO</name>
<dbReference type="PRINTS" id="PR00034">
    <property type="entry name" value="HTHCRP"/>
</dbReference>
<dbReference type="InterPro" id="IPR018490">
    <property type="entry name" value="cNMP-bd_dom_sf"/>
</dbReference>
<dbReference type="GO" id="GO:0005829">
    <property type="term" value="C:cytosol"/>
    <property type="evidence" value="ECO:0007669"/>
    <property type="project" value="TreeGrafter"/>
</dbReference>
<dbReference type="Gene3D" id="2.60.120.10">
    <property type="entry name" value="Jelly Rolls"/>
    <property type="match status" value="1"/>
</dbReference>
<dbReference type="GO" id="GO:0003700">
    <property type="term" value="F:DNA-binding transcription factor activity"/>
    <property type="evidence" value="ECO:0007669"/>
    <property type="project" value="TreeGrafter"/>
</dbReference>
<comment type="caution">
    <text evidence="6">The sequence shown here is derived from an EMBL/GenBank/DDBJ whole genome shotgun (WGS) entry which is preliminary data.</text>
</comment>
<dbReference type="PROSITE" id="PS51063">
    <property type="entry name" value="HTH_CRP_2"/>
    <property type="match status" value="1"/>
</dbReference>
<proteinExistence type="predicted"/>
<dbReference type="InterPro" id="IPR050397">
    <property type="entry name" value="Env_Response_Regulators"/>
</dbReference>
<evidence type="ECO:0008006" key="8">
    <source>
        <dbReference type="Google" id="ProtNLM"/>
    </source>
</evidence>
<evidence type="ECO:0000256" key="2">
    <source>
        <dbReference type="ARBA" id="ARBA00023125"/>
    </source>
</evidence>
<evidence type="ECO:0000313" key="7">
    <source>
        <dbReference type="Proteomes" id="UP000004834"/>
    </source>
</evidence>
<dbReference type="SMART" id="SM00100">
    <property type="entry name" value="cNMP"/>
    <property type="match status" value="1"/>
</dbReference>
<gene>
    <name evidence="6" type="ORF">HMPREF9715_02181</name>
</gene>
<dbReference type="EMBL" id="AGEE01000024">
    <property type="protein sequence ID" value="EHO10963.1"/>
    <property type="molecule type" value="Genomic_DNA"/>
</dbReference>
<keyword evidence="1" id="KW-0805">Transcription regulation</keyword>
<dbReference type="InterPro" id="IPR000595">
    <property type="entry name" value="cNMP-bd_dom"/>
</dbReference>
<reference evidence="6 7" key="1">
    <citation type="submission" date="2011-11" db="EMBL/GenBank/DDBJ databases">
        <title>The Genome Sequence of Myroides odoratimimus CIP 101113.</title>
        <authorList>
            <person name="Earl A."/>
            <person name="Ward D."/>
            <person name="Feldgarden M."/>
            <person name="Gevers D."/>
            <person name="Huys G."/>
            <person name="Young S.K."/>
            <person name="Zeng Q."/>
            <person name="Gargeya S."/>
            <person name="Fitzgerald M."/>
            <person name="Haas B."/>
            <person name="Abouelleil A."/>
            <person name="Alvarado L."/>
            <person name="Arachchi H.M."/>
            <person name="Berlin A."/>
            <person name="Brown A."/>
            <person name="Chapman S.B."/>
            <person name="Chen Z."/>
            <person name="Dunbar C."/>
            <person name="Freedman E."/>
            <person name="Gearin G."/>
            <person name="Goldberg J."/>
            <person name="Griggs A."/>
            <person name="Gujja S."/>
            <person name="Heiman D."/>
            <person name="Howarth C."/>
            <person name="Larson L."/>
            <person name="Lui A."/>
            <person name="MacDonald P.J.P."/>
            <person name="Montmayeur A."/>
            <person name="Murphy C."/>
            <person name="Neiman D."/>
            <person name="Pearson M."/>
            <person name="Priest M."/>
            <person name="Roberts A."/>
            <person name="Saif S."/>
            <person name="Shea T."/>
            <person name="Shenoy N."/>
            <person name="Sisk P."/>
            <person name="Stolte C."/>
            <person name="Sykes S."/>
            <person name="Wortman J."/>
            <person name="Nusbaum C."/>
            <person name="Birren B."/>
        </authorList>
    </citation>
    <scope>NUCLEOTIDE SEQUENCE [LARGE SCALE GENOMIC DNA]</scope>
    <source>
        <strain evidence="6 7">CIP 101113</strain>
    </source>
</reference>